<evidence type="ECO:0000256" key="7">
    <source>
        <dbReference type="ARBA" id="ARBA00023136"/>
    </source>
</evidence>
<name>A0A0S7YCM4_UNCT6</name>
<dbReference type="PANTHER" id="PTHR45453:SF1">
    <property type="entry name" value="PHOSPHATE REGULON SENSOR PROTEIN PHOR"/>
    <property type="match status" value="1"/>
</dbReference>
<dbReference type="Gene3D" id="3.40.50.2300">
    <property type="match status" value="1"/>
</dbReference>
<evidence type="ECO:0000256" key="2">
    <source>
        <dbReference type="ARBA" id="ARBA00012438"/>
    </source>
</evidence>
<evidence type="ECO:0000259" key="10">
    <source>
        <dbReference type="PROSITE" id="PS50110"/>
    </source>
</evidence>
<dbReference type="InterPro" id="IPR036890">
    <property type="entry name" value="HATPase_C_sf"/>
</dbReference>
<dbReference type="PROSITE" id="PS50109">
    <property type="entry name" value="HIS_KIN"/>
    <property type="match status" value="1"/>
</dbReference>
<evidence type="ECO:0000256" key="5">
    <source>
        <dbReference type="ARBA" id="ARBA00022777"/>
    </source>
</evidence>
<evidence type="ECO:0000256" key="4">
    <source>
        <dbReference type="ARBA" id="ARBA00022679"/>
    </source>
</evidence>
<evidence type="ECO:0000259" key="11">
    <source>
        <dbReference type="PROSITE" id="PS50113"/>
    </source>
</evidence>
<dbReference type="InterPro" id="IPR011006">
    <property type="entry name" value="CheY-like_superfamily"/>
</dbReference>
<dbReference type="Pfam" id="PF02518">
    <property type="entry name" value="HATPase_c"/>
    <property type="match status" value="1"/>
</dbReference>
<dbReference type="SUPFAM" id="SSF52172">
    <property type="entry name" value="CheY-like"/>
    <property type="match status" value="1"/>
</dbReference>
<dbReference type="InterPro" id="IPR013656">
    <property type="entry name" value="PAS_4"/>
</dbReference>
<dbReference type="Gene3D" id="3.30.450.20">
    <property type="entry name" value="PAS domain"/>
    <property type="match status" value="1"/>
</dbReference>
<evidence type="ECO:0000256" key="8">
    <source>
        <dbReference type="PROSITE-ProRule" id="PRU00169"/>
    </source>
</evidence>
<dbReference type="InterPro" id="IPR004358">
    <property type="entry name" value="Sig_transdc_His_kin-like_C"/>
</dbReference>
<comment type="caution">
    <text evidence="12">The sequence shown here is derived from an EMBL/GenBank/DDBJ whole genome shotgun (WGS) entry which is preliminary data.</text>
</comment>
<dbReference type="InterPro" id="IPR050351">
    <property type="entry name" value="BphY/WalK/GraS-like"/>
</dbReference>
<gene>
    <name evidence="12" type="ORF">AMJ52_06465</name>
</gene>
<feature type="domain" description="PAC" evidence="11">
    <location>
        <begin position="281"/>
        <end position="335"/>
    </location>
</feature>
<evidence type="ECO:0000313" key="12">
    <source>
        <dbReference type="EMBL" id="KPJ72390.1"/>
    </source>
</evidence>
<dbReference type="InterPro" id="IPR003594">
    <property type="entry name" value="HATPase_dom"/>
</dbReference>
<dbReference type="Proteomes" id="UP000051012">
    <property type="component" value="Unassembled WGS sequence"/>
</dbReference>
<sequence length="590" mass="68035">MVTKIRKSQRIHARIVVMDSDKEAVHQLMRLLGKEGYKVEAIEQINKMLEKIKNEQIDVLILAVEAWDNRGYELIPTIKKMNRFLPIIVTSADDSIETATRVREQGIFFYAIKPLDIKEIKLALKNALSKKFVSSGEALFIQKEEIQKAFDDEILDLADASKILKLSKPTVSKLVRNGELPASRIGNKWYLIRNQLLEWLRVTAAGNQRNYGTLILETMDEGVAVVDRRLKIVSCNSAYLQALDVPRDQIIGEYCYRVSHRSVVPCDESSCPVRQAFRTKRPVKFMHINYDSEGNEHYCDVIALPMKEKDGKVAHVVEIIRDNTETYNLNRHLNWIRSFFAHECRKTLGPIVMNISALVDENLSASISIERRDKMLLSSLCSLKFLHDMIRNYIISCKYETEKLQCNKKSVYVYKNIFPQIIEEFHPILSKKGMDIETEIKGERPIWCDPDFIKIAFSNLINNAVKYGTAKTKIVCWLKMTDDEFEFNILNEGVGIPHDKLYDIFNRFTRFGKLAISGTGLGLHVVKLIVEMHNGTLKAQSGYLIDNKPITYDEFYANENLYKMKDKNLRKFARFILKIPSGEDTQKMEV</sequence>
<dbReference type="CDD" id="cd00130">
    <property type="entry name" value="PAS"/>
    <property type="match status" value="1"/>
</dbReference>
<dbReference type="Pfam" id="PF12728">
    <property type="entry name" value="HTH_17"/>
    <property type="match status" value="1"/>
</dbReference>
<reference evidence="12 13" key="1">
    <citation type="journal article" date="2015" name="Microbiome">
        <title>Genomic resolution of linkages in carbon, nitrogen, and sulfur cycling among widespread estuary sediment bacteria.</title>
        <authorList>
            <person name="Baker B.J."/>
            <person name="Lazar C.S."/>
            <person name="Teske A.P."/>
            <person name="Dick G.J."/>
        </authorList>
    </citation>
    <scope>NUCLEOTIDE SEQUENCE [LARGE SCALE GENOMIC DNA]</scope>
    <source>
        <strain evidence="12">DG_78</strain>
    </source>
</reference>
<evidence type="ECO:0000259" key="9">
    <source>
        <dbReference type="PROSITE" id="PS50109"/>
    </source>
</evidence>
<dbReference type="InterPro" id="IPR010093">
    <property type="entry name" value="SinI_DNA-bd"/>
</dbReference>
<accession>A0A0S7YCM4</accession>
<keyword evidence="6" id="KW-0902">Two-component regulatory system</keyword>
<dbReference type="PROSITE" id="PS50110">
    <property type="entry name" value="RESPONSE_REGULATORY"/>
    <property type="match status" value="1"/>
</dbReference>
<evidence type="ECO:0000256" key="6">
    <source>
        <dbReference type="ARBA" id="ARBA00023012"/>
    </source>
</evidence>
<dbReference type="SMART" id="SM00091">
    <property type="entry name" value="PAS"/>
    <property type="match status" value="1"/>
</dbReference>
<protein>
    <recommendedName>
        <fullName evidence="2">histidine kinase</fullName>
        <ecNumber evidence="2">2.7.13.3</ecNumber>
    </recommendedName>
</protein>
<dbReference type="EC" id="2.7.13.3" evidence="2"/>
<evidence type="ECO:0000256" key="1">
    <source>
        <dbReference type="ARBA" id="ARBA00000085"/>
    </source>
</evidence>
<dbReference type="InterPro" id="IPR001789">
    <property type="entry name" value="Sig_transdc_resp-reg_receiver"/>
</dbReference>
<dbReference type="CDD" id="cd00156">
    <property type="entry name" value="REC"/>
    <property type="match status" value="1"/>
</dbReference>
<organism evidence="12 13">
    <name type="scientific">candidate division TA06 bacterium DG_78</name>
    <dbReference type="NCBI Taxonomy" id="1703772"/>
    <lineage>
        <taxon>Bacteria</taxon>
        <taxon>Bacteria division TA06</taxon>
    </lineage>
</organism>
<keyword evidence="7" id="KW-0472">Membrane</keyword>
<dbReference type="CDD" id="cd00075">
    <property type="entry name" value="HATPase"/>
    <property type="match status" value="1"/>
</dbReference>
<dbReference type="SMART" id="SM00448">
    <property type="entry name" value="REC"/>
    <property type="match status" value="1"/>
</dbReference>
<dbReference type="InterPro" id="IPR005467">
    <property type="entry name" value="His_kinase_dom"/>
</dbReference>
<evidence type="ECO:0000313" key="13">
    <source>
        <dbReference type="Proteomes" id="UP000051012"/>
    </source>
</evidence>
<dbReference type="GO" id="GO:0005886">
    <property type="term" value="C:plasma membrane"/>
    <property type="evidence" value="ECO:0007669"/>
    <property type="project" value="TreeGrafter"/>
</dbReference>
<dbReference type="Pfam" id="PF08448">
    <property type="entry name" value="PAS_4"/>
    <property type="match status" value="1"/>
</dbReference>
<dbReference type="InterPro" id="IPR000700">
    <property type="entry name" value="PAS-assoc_C"/>
</dbReference>
<dbReference type="EMBL" id="LJNI01000077">
    <property type="protein sequence ID" value="KPJ72390.1"/>
    <property type="molecule type" value="Genomic_DNA"/>
</dbReference>
<dbReference type="GO" id="GO:0000155">
    <property type="term" value="F:phosphorelay sensor kinase activity"/>
    <property type="evidence" value="ECO:0007669"/>
    <property type="project" value="TreeGrafter"/>
</dbReference>
<evidence type="ECO:0000256" key="3">
    <source>
        <dbReference type="ARBA" id="ARBA00022553"/>
    </source>
</evidence>
<feature type="domain" description="Response regulatory" evidence="10">
    <location>
        <begin position="14"/>
        <end position="128"/>
    </location>
</feature>
<dbReference type="GO" id="GO:0016036">
    <property type="term" value="P:cellular response to phosphate starvation"/>
    <property type="evidence" value="ECO:0007669"/>
    <property type="project" value="TreeGrafter"/>
</dbReference>
<dbReference type="Gene3D" id="3.30.565.10">
    <property type="entry name" value="Histidine kinase-like ATPase, C-terminal domain"/>
    <property type="match status" value="1"/>
</dbReference>
<proteinExistence type="predicted"/>
<dbReference type="InterPro" id="IPR035965">
    <property type="entry name" value="PAS-like_dom_sf"/>
</dbReference>
<dbReference type="SMART" id="SM00387">
    <property type="entry name" value="HATPase_c"/>
    <property type="match status" value="1"/>
</dbReference>
<dbReference type="NCBIfam" id="TIGR01764">
    <property type="entry name" value="excise"/>
    <property type="match status" value="1"/>
</dbReference>
<dbReference type="SUPFAM" id="SSF55874">
    <property type="entry name" value="ATPase domain of HSP90 chaperone/DNA topoisomerase II/histidine kinase"/>
    <property type="match status" value="1"/>
</dbReference>
<keyword evidence="3" id="KW-0597">Phosphoprotein</keyword>
<dbReference type="GO" id="GO:0004721">
    <property type="term" value="F:phosphoprotein phosphatase activity"/>
    <property type="evidence" value="ECO:0007669"/>
    <property type="project" value="TreeGrafter"/>
</dbReference>
<dbReference type="AlphaFoldDB" id="A0A0S7YCM4"/>
<keyword evidence="5" id="KW-0418">Kinase</keyword>
<comment type="caution">
    <text evidence="8">Lacks conserved residue(s) required for the propagation of feature annotation.</text>
</comment>
<dbReference type="InterPro" id="IPR041657">
    <property type="entry name" value="HTH_17"/>
</dbReference>
<dbReference type="Pfam" id="PF00072">
    <property type="entry name" value="Response_reg"/>
    <property type="match status" value="1"/>
</dbReference>
<feature type="domain" description="Histidine kinase" evidence="9">
    <location>
        <begin position="339"/>
        <end position="541"/>
    </location>
</feature>
<comment type="catalytic activity">
    <reaction evidence="1">
        <text>ATP + protein L-histidine = ADP + protein N-phospho-L-histidine.</text>
        <dbReference type="EC" id="2.7.13.3"/>
    </reaction>
</comment>
<dbReference type="PROSITE" id="PS50113">
    <property type="entry name" value="PAC"/>
    <property type="match status" value="1"/>
</dbReference>
<dbReference type="InterPro" id="IPR000014">
    <property type="entry name" value="PAS"/>
</dbReference>
<dbReference type="PANTHER" id="PTHR45453">
    <property type="entry name" value="PHOSPHATE REGULON SENSOR PROTEIN PHOR"/>
    <property type="match status" value="1"/>
</dbReference>
<keyword evidence="4" id="KW-0808">Transferase</keyword>
<dbReference type="GO" id="GO:0003677">
    <property type="term" value="F:DNA binding"/>
    <property type="evidence" value="ECO:0007669"/>
    <property type="project" value="InterPro"/>
</dbReference>
<dbReference type="PRINTS" id="PR00344">
    <property type="entry name" value="BCTRLSENSOR"/>
</dbReference>
<dbReference type="SUPFAM" id="SSF55785">
    <property type="entry name" value="PYP-like sensor domain (PAS domain)"/>
    <property type="match status" value="1"/>
</dbReference>